<evidence type="ECO:0000313" key="3">
    <source>
        <dbReference type="Proteomes" id="UP000295781"/>
    </source>
</evidence>
<sequence length="163" mass="17436">MAEERLFLRGAGQSWSCFDRNEDPLCSVQGGQSSTLRRRGAPATRSASVPPASSTERPSDSDAPDRAGAVRLPSILFGLWKAVDRGWQDRFERGPSVALRWMALTARHRGRAPGASVELAASAAHRQIPARAALRSAGARSRKPGTRGGGGRRLILSPPSPFP</sequence>
<protein>
    <submittedName>
        <fullName evidence="2">Uncharacterized protein</fullName>
    </submittedName>
</protein>
<feature type="region of interest" description="Disordered" evidence="1">
    <location>
        <begin position="18"/>
        <end position="67"/>
    </location>
</feature>
<gene>
    <name evidence="2" type="ORF">SOCEGT47_022250</name>
</gene>
<proteinExistence type="predicted"/>
<name>A0A4P2PYR7_SORCE</name>
<dbReference type="Proteomes" id="UP000295781">
    <property type="component" value="Chromosome"/>
</dbReference>
<evidence type="ECO:0000256" key="1">
    <source>
        <dbReference type="SAM" id="MobiDB-lite"/>
    </source>
</evidence>
<reference evidence="2 3" key="1">
    <citation type="submission" date="2015-09" db="EMBL/GenBank/DDBJ databases">
        <title>Sorangium comparison.</title>
        <authorList>
            <person name="Zaburannyi N."/>
            <person name="Bunk B."/>
            <person name="Overmann J."/>
            <person name="Mueller R."/>
        </authorList>
    </citation>
    <scope>NUCLEOTIDE SEQUENCE [LARGE SCALE GENOMIC DNA]</scope>
    <source>
        <strain evidence="2 3">So ceGT47</strain>
    </source>
</reference>
<accession>A0A4P2PYR7</accession>
<dbReference type="AlphaFoldDB" id="A0A4P2PYR7"/>
<evidence type="ECO:0000313" key="2">
    <source>
        <dbReference type="EMBL" id="AUX21738.1"/>
    </source>
</evidence>
<feature type="region of interest" description="Disordered" evidence="1">
    <location>
        <begin position="132"/>
        <end position="163"/>
    </location>
</feature>
<organism evidence="2 3">
    <name type="scientific">Sorangium cellulosum</name>
    <name type="common">Polyangium cellulosum</name>
    <dbReference type="NCBI Taxonomy" id="56"/>
    <lineage>
        <taxon>Bacteria</taxon>
        <taxon>Pseudomonadati</taxon>
        <taxon>Myxococcota</taxon>
        <taxon>Polyangia</taxon>
        <taxon>Polyangiales</taxon>
        <taxon>Polyangiaceae</taxon>
        <taxon>Sorangium</taxon>
    </lineage>
</organism>
<feature type="compositionally biased region" description="Polar residues" evidence="1">
    <location>
        <begin position="45"/>
        <end position="56"/>
    </location>
</feature>
<dbReference type="EMBL" id="CP012670">
    <property type="protein sequence ID" value="AUX21738.1"/>
    <property type="molecule type" value="Genomic_DNA"/>
</dbReference>